<gene>
    <name evidence="2" type="ORF">SVUK_LOCUS10847</name>
</gene>
<accession>A0A3P7J7G1</accession>
<keyword evidence="3" id="KW-1185">Reference proteome</keyword>
<evidence type="ECO:0000313" key="2">
    <source>
        <dbReference type="EMBL" id="VDM75849.1"/>
    </source>
</evidence>
<dbReference type="Pfam" id="PF01764">
    <property type="entry name" value="Lipase_3"/>
    <property type="match status" value="1"/>
</dbReference>
<reference evidence="2 3" key="1">
    <citation type="submission" date="2018-11" db="EMBL/GenBank/DDBJ databases">
        <authorList>
            <consortium name="Pathogen Informatics"/>
        </authorList>
    </citation>
    <scope>NUCLEOTIDE SEQUENCE [LARGE SCALE GENOMIC DNA]</scope>
</reference>
<evidence type="ECO:0000259" key="1">
    <source>
        <dbReference type="Pfam" id="PF01764"/>
    </source>
</evidence>
<dbReference type="GO" id="GO:0006629">
    <property type="term" value="P:lipid metabolic process"/>
    <property type="evidence" value="ECO:0007669"/>
    <property type="project" value="InterPro"/>
</dbReference>
<protein>
    <recommendedName>
        <fullName evidence="1">Fungal lipase-type domain-containing protein</fullName>
    </recommendedName>
</protein>
<dbReference type="SUPFAM" id="SSF53474">
    <property type="entry name" value="alpha/beta-Hydrolases"/>
    <property type="match status" value="1"/>
</dbReference>
<name>A0A3P7J7G1_STRVU</name>
<dbReference type="InterPro" id="IPR002921">
    <property type="entry name" value="Fungal_lipase-type"/>
</dbReference>
<dbReference type="CDD" id="cd00519">
    <property type="entry name" value="Lipase_3"/>
    <property type="match status" value="1"/>
</dbReference>
<dbReference type="Proteomes" id="UP000270094">
    <property type="component" value="Unassembled WGS sequence"/>
</dbReference>
<sequence>MITLIFLFGAACAQQNTAYTDNFARMTMYPLSAAAYSNDPIKCAKIIDPDAKEVEQVTIYCGDENTCSGYTAVLPSKNVIVIGFRGSKTKKQALSIVAKTIATKRCRWKADTGQVAKYFYDAFDGIWNSTSSETRMGDNVIRLVKDYPSHDIWITGHSLGGALAALAASYIVESGIVPNGDKIRLVTFGQPKVGDRNFANLLNKRVKKINRKWFFLKYQNFKIKYSFRVVHHHDLVVRIPLFFYTHQRTEVLTYFISFLNRRSHKHSNLCIQILYKKGMPKDYTAYERHAPAFGPSVLKITYIISAETLANMDIPDAREH</sequence>
<feature type="domain" description="Fungal lipase-type" evidence="1">
    <location>
        <begin position="81"/>
        <end position="242"/>
    </location>
</feature>
<dbReference type="PANTHER" id="PTHR45908">
    <property type="entry name" value="PROTEIN CBG11750-RELATED"/>
    <property type="match status" value="1"/>
</dbReference>
<dbReference type="OrthoDB" id="426718at2759"/>
<dbReference type="AlphaFoldDB" id="A0A3P7J7G1"/>
<organism evidence="2 3">
    <name type="scientific">Strongylus vulgaris</name>
    <name type="common">Blood worm</name>
    <dbReference type="NCBI Taxonomy" id="40348"/>
    <lineage>
        <taxon>Eukaryota</taxon>
        <taxon>Metazoa</taxon>
        <taxon>Ecdysozoa</taxon>
        <taxon>Nematoda</taxon>
        <taxon>Chromadorea</taxon>
        <taxon>Rhabditida</taxon>
        <taxon>Rhabditina</taxon>
        <taxon>Rhabditomorpha</taxon>
        <taxon>Strongyloidea</taxon>
        <taxon>Strongylidae</taxon>
        <taxon>Strongylus</taxon>
    </lineage>
</organism>
<dbReference type="EMBL" id="UYYB01095928">
    <property type="protein sequence ID" value="VDM75849.1"/>
    <property type="molecule type" value="Genomic_DNA"/>
</dbReference>
<evidence type="ECO:0000313" key="3">
    <source>
        <dbReference type="Proteomes" id="UP000270094"/>
    </source>
</evidence>
<dbReference type="Gene3D" id="3.40.50.1820">
    <property type="entry name" value="alpha/beta hydrolase"/>
    <property type="match status" value="1"/>
</dbReference>
<dbReference type="InterPro" id="IPR029058">
    <property type="entry name" value="AB_hydrolase_fold"/>
</dbReference>
<proteinExistence type="predicted"/>